<dbReference type="Pfam" id="PF02954">
    <property type="entry name" value="HTH_8"/>
    <property type="match status" value="1"/>
</dbReference>
<comment type="caution">
    <text evidence="2">The sequence shown here is derived from an EMBL/GenBank/DDBJ whole genome shotgun (WGS) entry which is preliminary data.</text>
</comment>
<sequence>MGAPASVGAPAEGAPMPARLAELEKKSIEDALAAEGNNQTRAAKRLGISRRALLYKLDKYNLRR</sequence>
<dbReference type="AlphaFoldDB" id="A0A150T9W8"/>
<dbReference type="Gene3D" id="1.10.10.60">
    <property type="entry name" value="Homeodomain-like"/>
    <property type="match status" value="1"/>
</dbReference>
<organism evidence="2 3">
    <name type="scientific">Sorangium cellulosum</name>
    <name type="common">Polyangium cellulosum</name>
    <dbReference type="NCBI Taxonomy" id="56"/>
    <lineage>
        <taxon>Bacteria</taxon>
        <taxon>Pseudomonadati</taxon>
        <taxon>Myxococcota</taxon>
        <taxon>Polyangia</taxon>
        <taxon>Polyangiales</taxon>
        <taxon>Polyangiaceae</taxon>
        <taxon>Sorangium</taxon>
    </lineage>
</organism>
<dbReference type="InterPro" id="IPR002197">
    <property type="entry name" value="HTH_Fis"/>
</dbReference>
<evidence type="ECO:0000313" key="2">
    <source>
        <dbReference type="EMBL" id="KYG03928.1"/>
    </source>
</evidence>
<proteinExistence type="predicted"/>
<dbReference type="EMBL" id="JEME01002549">
    <property type="protein sequence ID" value="KYG03928.1"/>
    <property type="molecule type" value="Genomic_DNA"/>
</dbReference>
<evidence type="ECO:0000313" key="3">
    <source>
        <dbReference type="Proteomes" id="UP000075502"/>
    </source>
</evidence>
<dbReference type="Proteomes" id="UP000075502">
    <property type="component" value="Unassembled WGS sequence"/>
</dbReference>
<reference evidence="2 3" key="1">
    <citation type="submission" date="2014-02" db="EMBL/GenBank/DDBJ databases">
        <title>The small core and large imbalanced accessory genome model reveals a collaborative survival strategy of Sorangium cellulosum strains in nature.</title>
        <authorList>
            <person name="Han K."/>
            <person name="Peng R."/>
            <person name="Blom J."/>
            <person name="Li Y.-Z."/>
        </authorList>
    </citation>
    <scope>NUCLEOTIDE SEQUENCE [LARGE SCALE GENOMIC DNA]</scope>
    <source>
        <strain evidence="2 3">So0007-03</strain>
    </source>
</reference>
<dbReference type="InterPro" id="IPR009057">
    <property type="entry name" value="Homeodomain-like_sf"/>
</dbReference>
<name>A0A150T9W8_SORCE</name>
<accession>A0A150T9W8</accession>
<evidence type="ECO:0000259" key="1">
    <source>
        <dbReference type="Pfam" id="PF02954"/>
    </source>
</evidence>
<dbReference type="SUPFAM" id="SSF46689">
    <property type="entry name" value="Homeodomain-like"/>
    <property type="match status" value="1"/>
</dbReference>
<gene>
    <name evidence="2" type="ORF">BE21_49375</name>
</gene>
<dbReference type="GO" id="GO:0043565">
    <property type="term" value="F:sequence-specific DNA binding"/>
    <property type="evidence" value="ECO:0007669"/>
    <property type="project" value="InterPro"/>
</dbReference>
<feature type="domain" description="DNA binding HTH" evidence="1">
    <location>
        <begin position="20"/>
        <end position="60"/>
    </location>
</feature>
<protein>
    <recommendedName>
        <fullName evidence="1">DNA binding HTH domain-containing protein</fullName>
    </recommendedName>
</protein>
<dbReference type="PRINTS" id="PR01590">
    <property type="entry name" value="HTHFIS"/>
</dbReference>